<comment type="caution">
    <text evidence="3">The sequence shown here is derived from an EMBL/GenBank/DDBJ whole genome shotgun (WGS) entry which is preliminary data.</text>
</comment>
<dbReference type="SMART" id="SM00320">
    <property type="entry name" value="WD40"/>
    <property type="match status" value="4"/>
</dbReference>
<dbReference type="PANTHER" id="PTHR22847:SF637">
    <property type="entry name" value="WD REPEAT DOMAIN 5B"/>
    <property type="match status" value="1"/>
</dbReference>
<sequence length="554" mass="63341">MFACGGKSKKANQQGPISLEDKCKSHNNAFDCVSLNYTDRNQTFKACPQCKQQRTKEQFITFKDIQCKLQTQNACDLVGEYKIKMTPLFNETEQLRTKLIQQADEIYEILLKGIHELFVNCLFKKLPNNLFTIEDIFDLVNPKTIDDFGSIIDQNIPFQKSNDLSASLLTKVICQVEEARQFIDSFKEIQGVKKKLEKIYNEFTSYKSEIQKRIQQMSKQSAVEVPKVDLKEPALQFLVEKNNQEQDYLVESIKAIQGFKDMTIEPNQEERQENPQVKSIITIDQKLIAYSSGTRIFIFDKTKNFQFIQQLDCENDISALCSVKLDDMKTYIIACVEENEQSFQLQFWDWENFDKWKVINAHEKYIWQIINLPKNLIASCSEDGTTKIFNAQTQQQIQKIAVHQASVNDIALITPDIIASVSDDGTLVASNFLNGDLVGIVPEDSEIKSVIALDGIRFVTGNSSGEVRIYTFVQSIELQQAIKAHDSVVRFLSRIDQKLFVTSSWDGTHKFYSIVDGEIKVINGPKKNFPEPLLWIQENNCLVASAGGILQKYK</sequence>
<gene>
    <name evidence="3" type="ORF">PSON_ATCC_30995.1.T0050535</name>
</gene>
<evidence type="ECO:0000313" key="4">
    <source>
        <dbReference type="Proteomes" id="UP000692954"/>
    </source>
</evidence>
<keyword evidence="1" id="KW-0853">WD repeat</keyword>
<keyword evidence="4" id="KW-1185">Reference proteome</keyword>
<dbReference type="AlphaFoldDB" id="A0A8S1K7B7"/>
<dbReference type="InterPro" id="IPR001680">
    <property type="entry name" value="WD40_rpt"/>
</dbReference>
<dbReference type="EMBL" id="CAJJDN010000005">
    <property type="protein sequence ID" value="CAD8051360.1"/>
    <property type="molecule type" value="Genomic_DNA"/>
</dbReference>
<organism evidence="3 4">
    <name type="scientific">Paramecium sonneborni</name>
    <dbReference type="NCBI Taxonomy" id="65129"/>
    <lineage>
        <taxon>Eukaryota</taxon>
        <taxon>Sar</taxon>
        <taxon>Alveolata</taxon>
        <taxon>Ciliophora</taxon>
        <taxon>Intramacronucleata</taxon>
        <taxon>Oligohymenophorea</taxon>
        <taxon>Peniculida</taxon>
        <taxon>Parameciidae</taxon>
        <taxon>Paramecium</taxon>
    </lineage>
</organism>
<dbReference type="Proteomes" id="UP000692954">
    <property type="component" value="Unassembled WGS sequence"/>
</dbReference>
<name>A0A8S1K7B7_9CILI</name>
<evidence type="ECO:0000256" key="2">
    <source>
        <dbReference type="ARBA" id="ARBA00022737"/>
    </source>
</evidence>
<dbReference type="PANTHER" id="PTHR22847">
    <property type="entry name" value="WD40 REPEAT PROTEIN"/>
    <property type="match status" value="1"/>
</dbReference>
<reference evidence="3" key="1">
    <citation type="submission" date="2021-01" db="EMBL/GenBank/DDBJ databases">
        <authorList>
            <consortium name="Genoscope - CEA"/>
            <person name="William W."/>
        </authorList>
    </citation>
    <scope>NUCLEOTIDE SEQUENCE</scope>
</reference>
<proteinExistence type="predicted"/>
<evidence type="ECO:0000256" key="1">
    <source>
        <dbReference type="ARBA" id="ARBA00022574"/>
    </source>
</evidence>
<dbReference type="GO" id="GO:1990234">
    <property type="term" value="C:transferase complex"/>
    <property type="evidence" value="ECO:0007669"/>
    <property type="project" value="UniProtKB-ARBA"/>
</dbReference>
<dbReference type="Pfam" id="PF00400">
    <property type="entry name" value="WD40"/>
    <property type="match status" value="1"/>
</dbReference>
<evidence type="ECO:0000313" key="3">
    <source>
        <dbReference type="EMBL" id="CAD8051360.1"/>
    </source>
</evidence>
<keyword evidence="2" id="KW-0677">Repeat</keyword>
<protein>
    <submittedName>
        <fullName evidence="3">Uncharacterized protein</fullName>
    </submittedName>
</protein>
<accession>A0A8S1K7B7</accession>
<dbReference type="OrthoDB" id="273067at2759"/>